<organism evidence="2 3">
    <name type="scientific">Acropora cervicornis</name>
    <name type="common">Staghorn coral</name>
    <dbReference type="NCBI Taxonomy" id="6130"/>
    <lineage>
        <taxon>Eukaryota</taxon>
        <taxon>Metazoa</taxon>
        <taxon>Cnidaria</taxon>
        <taxon>Anthozoa</taxon>
        <taxon>Hexacorallia</taxon>
        <taxon>Scleractinia</taxon>
        <taxon>Astrocoeniina</taxon>
        <taxon>Acroporidae</taxon>
        <taxon>Acropora</taxon>
    </lineage>
</organism>
<protein>
    <submittedName>
        <fullName evidence="2">Uncharacterized protein</fullName>
    </submittedName>
</protein>
<keyword evidence="1" id="KW-0812">Transmembrane</keyword>
<dbReference type="EMBL" id="JARQWQ010000041">
    <property type="protein sequence ID" value="KAK2559108.1"/>
    <property type="molecule type" value="Genomic_DNA"/>
</dbReference>
<accession>A0AAD9QD86</accession>
<keyword evidence="1" id="KW-1133">Transmembrane helix</keyword>
<name>A0AAD9QD86_ACRCE</name>
<dbReference type="Proteomes" id="UP001249851">
    <property type="component" value="Unassembled WGS sequence"/>
</dbReference>
<sequence length="69" mass="7952">MWFRPALGFYLLIFSSLAFWLLMAALQRAKFASEATWTAYIMAIEVHILLFHFLTSLLGAKCKTILKPK</sequence>
<keyword evidence="3" id="KW-1185">Reference proteome</keyword>
<keyword evidence="1" id="KW-0472">Membrane</keyword>
<feature type="transmembrane region" description="Helical" evidence="1">
    <location>
        <begin position="37"/>
        <end position="60"/>
    </location>
</feature>
<evidence type="ECO:0000313" key="3">
    <source>
        <dbReference type="Proteomes" id="UP001249851"/>
    </source>
</evidence>
<dbReference type="AlphaFoldDB" id="A0AAD9QD86"/>
<evidence type="ECO:0000313" key="2">
    <source>
        <dbReference type="EMBL" id="KAK2559108.1"/>
    </source>
</evidence>
<reference evidence="2" key="2">
    <citation type="journal article" date="2023" name="Science">
        <title>Genomic signatures of disease resistance in endangered staghorn corals.</title>
        <authorList>
            <person name="Vollmer S.V."/>
            <person name="Selwyn J.D."/>
            <person name="Despard B.A."/>
            <person name="Roesel C.L."/>
        </authorList>
    </citation>
    <scope>NUCLEOTIDE SEQUENCE</scope>
    <source>
        <strain evidence="2">K2</strain>
    </source>
</reference>
<evidence type="ECO:0000256" key="1">
    <source>
        <dbReference type="SAM" id="Phobius"/>
    </source>
</evidence>
<proteinExistence type="predicted"/>
<reference evidence="2" key="1">
    <citation type="journal article" date="2023" name="G3 (Bethesda)">
        <title>Whole genome assembly and annotation of the endangered Caribbean coral Acropora cervicornis.</title>
        <authorList>
            <person name="Selwyn J.D."/>
            <person name="Vollmer S.V."/>
        </authorList>
    </citation>
    <scope>NUCLEOTIDE SEQUENCE</scope>
    <source>
        <strain evidence="2">K2</strain>
    </source>
</reference>
<comment type="caution">
    <text evidence="2">The sequence shown here is derived from an EMBL/GenBank/DDBJ whole genome shotgun (WGS) entry which is preliminary data.</text>
</comment>
<feature type="transmembrane region" description="Helical" evidence="1">
    <location>
        <begin position="7"/>
        <end position="25"/>
    </location>
</feature>
<gene>
    <name evidence="2" type="ORF">P5673_018225</name>
</gene>